<reference evidence="2" key="1">
    <citation type="journal article" date="2022" name="Environ. Microbiol.">
        <title>Geoalkalibacter halelectricus SAP #1 sp. nov. possessing extracellular electron transfer and mineral#reducing capabilities from a haloalkaline environment.</title>
        <authorList>
            <person name="Yadav S."/>
            <person name="Singh R."/>
            <person name="Sundharam S.S."/>
            <person name="Chaudhary S."/>
            <person name="Krishnamurthi S."/>
            <person name="Patil S.A."/>
        </authorList>
    </citation>
    <scope>NUCLEOTIDE SEQUENCE</scope>
    <source>
        <strain evidence="2">SAP-1</strain>
    </source>
</reference>
<dbReference type="InterPro" id="IPR010985">
    <property type="entry name" value="Ribbon_hlx_hlx"/>
</dbReference>
<dbReference type="PANTHER" id="PTHR40688:SF2">
    <property type="entry name" value="RIBBON-HELIX-HELIX PROTEIN COPG DOMAIN-CONTAINING PROTEIN"/>
    <property type="match status" value="1"/>
</dbReference>
<gene>
    <name evidence="2" type="ORF">L9S41_13275</name>
</gene>
<dbReference type="InterPro" id="IPR013321">
    <property type="entry name" value="Arc_rbn_hlx_hlx"/>
</dbReference>
<feature type="domain" description="Ribbon-helix-helix protein CopG" evidence="1">
    <location>
        <begin position="11"/>
        <end position="48"/>
    </location>
</feature>
<dbReference type="PANTHER" id="PTHR40688">
    <property type="match status" value="1"/>
</dbReference>
<protein>
    <submittedName>
        <fullName evidence="2">CopG family ribbon-helix-helix protein</fullName>
    </submittedName>
</protein>
<organism evidence="2 3">
    <name type="scientific">Geoalkalibacter halelectricus</name>
    <dbReference type="NCBI Taxonomy" id="2847045"/>
    <lineage>
        <taxon>Bacteria</taxon>
        <taxon>Pseudomonadati</taxon>
        <taxon>Thermodesulfobacteriota</taxon>
        <taxon>Desulfuromonadia</taxon>
        <taxon>Desulfuromonadales</taxon>
        <taxon>Geoalkalibacteraceae</taxon>
        <taxon>Geoalkalibacter</taxon>
    </lineage>
</organism>
<dbReference type="EMBL" id="CP092109">
    <property type="protein sequence ID" value="UWZ78646.1"/>
    <property type="molecule type" value="Genomic_DNA"/>
</dbReference>
<accession>A0ABY5ZHQ9</accession>
<dbReference type="CDD" id="cd22233">
    <property type="entry name" value="RHH_CopAso-like"/>
    <property type="match status" value="1"/>
</dbReference>
<dbReference type="Proteomes" id="UP001060414">
    <property type="component" value="Chromosome"/>
</dbReference>
<evidence type="ECO:0000259" key="1">
    <source>
        <dbReference type="Pfam" id="PF01402"/>
    </source>
</evidence>
<sequence>MSQGQSTTKEQVSFRLPADTRERIERLARATRRSRTFVIEEAINRYLDLNEWQIAEIEQGLEEARTGKVVPHEEIVAKWEARRADSVD</sequence>
<dbReference type="InterPro" id="IPR052991">
    <property type="entry name" value="Non-func_TypeII_TA_Antitoxin"/>
</dbReference>
<keyword evidence="3" id="KW-1185">Reference proteome</keyword>
<dbReference type="Pfam" id="PF01402">
    <property type="entry name" value="RHH_1"/>
    <property type="match status" value="1"/>
</dbReference>
<dbReference type="InterPro" id="IPR002145">
    <property type="entry name" value="CopG"/>
</dbReference>
<proteinExistence type="predicted"/>
<evidence type="ECO:0000313" key="3">
    <source>
        <dbReference type="Proteomes" id="UP001060414"/>
    </source>
</evidence>
<name>A0ABY5ZHQ9_9BACT</name>
<dbReference type="RefSeq" id="WP_260747003.1">
    <property type="nucleotide sequence ID" value="NZ_CP092109.1"/>
</dbReference>
<dbReference type="Gene3D" id="1.10.1220.10">
    <property type="entry name" value="Met repressor-like"/>
    <property type="match status" value="1"/>
</dbReference>
<dbReference type="SUPFAM" id="SSF47598">
    <property type="entry name" value="Ribbon-helix-helix"/>
    <property type="match status" value="1"/>
</dbReference>
<evidence type="ECO:0000313" key="2">
    <source>
        <dbReference type="EMBL" id="UWZ78646.1"/>
    </source>
</evidence>